<reference evidence="1" key="1">
    <citation type="submission" date="2019-12" db="EMBL/GenBank/DDBJ databases">
        <title>Genome sequencing and annotation of Brassica cretica.</title>
        <authorList>
            <person name="Studholme D.J."/>
            <person name="Sarris P.F."/>
        </authorList>
    </citation>
    <scope>NUCLEOTIDE SEQUENCE</scope>
    <source>
        <strain evidence="1">PFS-102/07</strain>
        <tissue evidence="1">Leaf</tissue>
    </source>
</reference>
<dbReference type="EMBL" id="QGKY02002305">
    <property type="protein sequence ID" value="KAF2534751.1"/>
    <property type="molecule type" value="Genomic_DNA"/>
</dbReference>
<organism evidence="1">
    <name type="scientific">Brassica cretica</name>
    <name type="common">Mustard</name>
    <dbReference type="NCBI Taxonomy" id="69181"/>
    <lineage>
        <taxon>Eukaryota</taxon>
        <taxon>Viridiplantae</taxon>
        <taxon>Streptophyta</taxon>
        <taxon>Embryophyta</taxon>
        <taxon>Tracheophyta</taxon>
        <taxon>Spermatophyta</taxon>
        <taxon>Magnoliopsida</taxon>
        <taxon>eudicotyledons</taxon>
        <taxon>Gunneridae</taxon>
        <taxon>Pentapetalae</taxon>
        <taxon>rosids</taxon>
        <taxon>malvids</taxon>
        <taxon>Brassicales</taxon>
        <taxon>Brassicaceae</taxon>
        <taxon>Brassiceae</taxon>
        <taxon>Brassica</taxon>
    </lineage>
</organism>
<name>A0A8S9FNN4_BRACR</name>
<comment type="caution">
    <text evidence="1">The sequence shown here is derived from an EMBL/GenBank/DDBJ whole genome shotgun (WGS) entry which is preliminary data.</text>
</comment>
<accession>A0A8S9FNN4</accession>
<sequence>MPQPLRISVLLTLGGHCLLSMEVFSAYMKHVVAFIHRSKCVRRSPISVWCLLGALFRGGFVEAEDEGPVGTRLNEQVPPCRFLGETMRSGRRGMVARPRILLASLDCSDAPGSV</sequence>
<proteinExistence type="predicted"/>
<gene>
    <name evidence="1" type="ORF">F2Q70_00029993</name>
</gene>
<protein>
    <submittedName>
        <fullName evidence="1">Uncharacterized protein</fullName>
    </submittedName>
</protein>
<evidence type="ECO:0000313" key="1">
    <source>
        <dbReference type="EMBL" id="KAF2534751.1"/>
    </source>
</evidence>
<dbReference type="AlphaFoldDB" id="A0A8S9FNN4"/>